<evidence type="ECO:0000313" key="1">
    <source>
        <dbReference type="EMBL" id="GIE17910.1"/>
    </source>
</evidence>
<keyword evidence="2" id="KW-1185">Reference proteome</keyword>
<dbReference type="Pfam" id="PF09234">
    <property type="entry name" value="DUF1963"/>
    <property type="match status" value="1"/>
</dbReference>
<protein>
    <recommendedName>
        <fullName evidence="3">DUF1963 domain-containing protein</fullName>
    </recommendedName>
</protein>
<dbReference type="RefSeq" id="WP_203835189.1">
    <property type="nucleotide sequence ID" value="NZ_BAAATV010000004.1"/>
</dbReference>
<proteinExistence type="predicted"/>
<sequence>MLNSRIEEFRAALAAHDITGQELDNWLEYARFYVVLPVVPEGPPPIDGPVAGRKGGLPLLPPDMPWPVGPSGPLPFHGLVDCAALPRSERLDLELPADGYFLFFVNFDDTMINFEDYEGTGDGFGREQEAARLIYVPGGIPVEERPGPAFPVVELRATISIDPPSWPSGEPSAEFAERVPNHEKLERLAGEFWRGWYGDRDIRLGGFALTPQTEPADVIAEHQQQVTGGDLDEWRQLAEREWVPLAQLGSEEPVESATLARFMVKRAAVAAGDFSEVLSVAEFME</sequence>
<name>A0ABQ3ZH51_9ACTN</name>
<dbReference type="Gene3D" id="2.30.320.10">
    <property type="entry name" value="YwqG-like"/>
    <property type="match status" value="1"/>
</dbReference>
<accession>A0ABQ3ZH51</accession>
<dbReference type="InterPro" id="IPR015315">
    <property type="entry name" value="DUF1963"/>
</dbReference>
<evidence type="ECO:0008006" key="3">
    <source>
        <dbReference type="Google" id="ProtNLM"/>
    </source>
</evidence>
<dbReference type="InterPro" id="IPR035948">
    <property type="entry name" value="YwqG-like_sf"/>
</dbReference>
<organism evidence="1 2">
    <name type="scientific">Winogradskya humida</name>
    <dbReference type="NCBI Taxonomy" id="113566"/>
    <lineage>
        <taxon>Bacteria</taxon>
        <taxon>Bacillati</taxon>
        <taxon>Actinomycetota</taxon>
        <taxon>Actinomycetes</taxon>
        <taxon>Micromonosporales</taxon>
        <taxon>Micromonosporaceae</taxon>
        <taxon>Winogradskya</taxon>
    </lineage>
</organism>
<dbReference type="EMBL" id="BOMN01000013">
    <property type="protein sequence ID" value="GIE17910.1"/>
    <property type="molecule type" value="Genomic_DNA"/>
</dbReference>
<comment type="caution">
    <text evidence="1">The sequence shown here is derived from an EMBL/GenBank/DDBJ whole genome shotgun (WGS) entry which is preliminary data.</text>
</comment>
<gene>
    <name evidence="1" type="ORF">Ahu01nite_010120</name>
</gene>
<dbReference type="Proteomes" id="UP000603200">
    <property type="component" value="Unassembled WGS sequence"/>
</dbReference>
<dbReference type="SUPFAM" id="SSF103032">
    <property type="entry name" value="Hypothetical protein YwqG"/>
    <property type="match status" value="1"/>
</dbReference>
<reference evidence="1 2" key="1">
    <citation type="submission" date="2021-01" db="EMBL/GenBank/DDBJ databases">
        <title>Whole genome shotgun sequence of Actinoplanes humidus NBRC 14915.</title>
        <authorList>
            <person name="Komaki H."/>
            <person name="Tamura T."/>
        </authorList>
    </citation>
    <scope>NUCLEOTIDE SEQUENCE [LARGE SCALE GENOMIC DNA]</scope>
    <source>
        <strain evidence="1 2">NBRC 14915</strain>
    </source>
</reference>
<evidence type="ECO:0000313" key="2">
    <source>
        <dbReference type="Proteomes" id="UP000603200"/>
    </source>
</evidence>